<feature type="domain" description="SprT-like" evidence="2">
    <location>
        <begin position="404"/>
        <end position="570"/>
    </location>
</feature>
<protein>
    <recommendedName>
        <fullName evidence="2">SprT-like domain-containing protein</fullName>
    </recommendedName>
</protein>
<reference evidence="3 4" key="1">
    <citation type="journal article" date="2019" name="PLoS Pathog.">
        <title>Genome sequence of the bovine parasite Schistosoma bovis Tanzania.</title>
        <authorList>
            <person name="Oey H."/>
            <person name="Zakrzewski M."/>
            <person name="Gobert G."/>
            <person name="Gravermann K."/>
            <person name="Stoye J."/>
            <person name="Jones M."/>
            <person name="Mcmanus D."/>
            <person name="Krause L."/>
        </authorList>
    </citation>
    <scope>NUCLEOTIDE SEQUENCE [LARGE SCALE GENOMIC DNA]</scope>
    <source>
        <strain evidence="3 4">TAN1997</strain>
    </source>
</reference>
<keyword evidence="4" id="KW-1185">Reference proteome</keyword>
<feature type="compositionally biased region" description="Low complexity" evidence="1">
    <location>
        <begin position="215"/>
        <end position="224"/>
    </location>
</feature>
<dbReference type="PANTHER" id="PTHR23099">
    <property type="entry name" value="TRANSCRIPTIONAL REGULATOR"/>
    <property type="match status" value="1"/>
</dbReference>
<dbReference type="AlphaFoldDB" id="A0A430QBQ4"/>
<evidence type="ECO:0000256" key="1">
    <source>
        <dbReference type="SAM" id="MobiDB-lite"/>
    </source>
</evidence>
<dbReference type="STRING" id="6184.A0A430QBQ4"/>
<dbReference type="GO" id="GO:0006974">
    <property type="term" value="P:DNA damage response"/>
    <property type="evidence" value="ECO:0007669"/>
    <property type="project" value="UniProtKB-ARBA"/>
</dbReference>
<evidence type="ECO:0000259" key="2">
    <source>
        <dbReference type="SMART" id="SM00731"/>
    </source>
</evidence>
<dbReference type="EMBL" id="QMKO01002031">
    <property type="protein sequence ID" value="RTG85131.1"/>
    <property type="molecule type" value="Genomic_DNA"/>
</dbReference>
<sequence>MSLYFILAAYKILDGQMDFFNRTPIKNDILSIIGHLSSRKKSSHPLCTGNHLITSSREICHSTLHLDESHSFHFEHEKSDIGKNSSFTVENTSAPSGKKSPMQALLKTNSHCNSSILGNSYCKSNNFGDYESLNFFEPKTTQTVFSDDLIAQSSALTTSVLKYNVDTSTKENVIPSDIDDNFFTTFLESSKADVDKSISSSDSNKKSLGQTANRSSNNIKSHASSSDDDDAFENFLKSQQTKINKIEVNQVSEWSSWDSDDNDRSSCDSPYQTFYYRVNNKLHLSDTTKLPSRSSESKLSDSKKKYVVPDRKTQSCAVQVSKYPHISKYQKISYKIEQRNSQCVSTEEFVYSLYPVDNNDNRKQTSHEKLRHPDALKHWWLKPIVDDPKSVTMIQLFHYCLFISSILSYLSTISSLLTTYVHPQLPPKLEIIWSRRLLKTAGLCKYMMRTSTHSNGTSNQVRIAQILLSEKVCTTAERVRDTLLHEICHAAVWLINGLNDGHGRHWKSWANRVHRVWPKLPVVSVCHAYTIDTRFTYRCTGCGVCINRHSKSLDITKKICGHCRSKFELLINTPKGRMLRPSLAAQYDKRLLPHCSSNNVTKMPYELENYQLSRTPDENNRNHNVENGLSNMFRDLRVK</sequence>
<dbReference type="InterPro" id="IPR006640">
    <property type="entry name" value="SprT-like_domain"/>
</dbReference>
<dbReference type="Pfam" id="PF10263">
    <property type="entry name" value="SprT-like"/>
    <property type="match status" value="1"/>
</dbReference>
<dbReference type="PANTHER" id="PTHR23099:SF0">
    <property type="entry name" value="GERM CELL NUCLEAR ACIDIC PROTEIN"/>
    <property type="match status" value="1"/>
</dbReference>
<accession>A0A430QBQ4</accession>
<name>A0A430QBQ4_SCHBO</name>
<dbReference type="Proteomes" id="UP000290809">
    <property type="component" value="Unassembled WGS sequence"/>
</dbReference>
<evidence type="ECO:0000313" key="4">
    <source>
        <dbReference type="Proteomes" id="UP000290809"/>
    </source>
</evidence>
<gene>
    <name evidence="3" type="ORF">DC041_0011658</name>
</gene>
<comment type="caution">
    <text evidence="3">The sequence shown here is derived from an EMBL/GenBank/DDBJ whole genome shotgun (WGS) entry which is preliminary data.</text>
</comment>
<evidence type="ECO:0000313" key="3">
    <source>
        <dbReference type="EMBL" id="RTG85131.1"/>
    </source>
</evidence>
<dbReference type="GO" id="GO:0005634">
    <property type="term" value="C:nucleus"/>
    <property type="evidence" value="ECO:0007669"/>
    <property type="project" value="TreeGrafter"/>
</dbReference>
<proteinExistence type="predicted"/>
<organism evidence="3 4">
    <name type="scientific">Schistosoma bovis</name>
    <name type="common">Blood fluke</name>
    <dbReference type="NCBI Taxonomy" id="6184"/>
    <lineage>
        <taxon>Eukaryota</taxon>
        <taxon>Metazoa</taxon>
        <taxon>Spiralia</taxon>
        <taxon>Lophotrochozoa</taxon>
        <taxon>Platyhelminthes</taxon>
        <taxon>Trematoda</taxon>
        <taxon>Digenea</taxon>
        <taxon>Strigeidida</taxon>
        <taxon>Schistosomatoidea</taxon>
        <taxon>Schistosomatidae</taxon>
        <taxon>Schistosoma</taxon>
    </lineage>
</organism>
<dbReference type="SMART" id="SM00731">
    <property type="entry name" value="SprT"/>
    <property type="match status" value="1"/>
</dbReference>
<feature type="region of interest" description="Disordered" evidence="1">
    <location>
        <begin position="196"/>
        <end position="230"/>
    </location>
</feature>